<reference evidence="1" key="2">
    <citation type="journal article" date="2015" name="Data Brief">
        <title>Shoot transcriptome of the giant reed, Arundo donax.</title>
        <authorList>
            <person name="Barrero R.A."/>
            <person name="Guerrero F.D."/>
            <person name="Moolhuijzen P."/>
            <person name="Goolsby J.A."/>
            <person name="Tidwell J."/>
            <person name="Bellgard S.E."/>
            <person name="Bellgard M.I."/>
        </authorList>
    </citation>
    <scope>NUCLEOTIDE SEQUENCE</scope>
    <source>
        <tissue evidence="1">Shoot tissue taken approximately 20 cm above the soil surface</tissue>
    </source>
</reference>
<organism evidence="1">
    <name type="scientific">Arundo donax</name>
    <name type="common">Giant reed</name>
    <name type="synonym">Donax arundinaceus</name>
    <dbReference type="NCBI Taxonomy" id="35708"/>
    <lineage>
        <taxon>Eukaryota</taxon>
        <taxon>Viridiplantae</taxon>
        <taxon>Streptophyta</taxon>
        <taxon>Embryophyta</taxon>
        <taxon>Tracheophyta</taxon>
        <taxon>Spermatophyta</taxon>
        <taxon>Magnoliopsida</taxon>
        <taxon>Liliopsida</taxon>
        <taxon>Poales</taxon>
        <taxon>Poaceae</taxon>
        <taxon>PACMAD clade</taxon>
        <taxon>Arundinoideae</taxon>
        <taxon>Arundineae</taxon>
        <taxon>Arundo</taxon>
    </lineage>
</organism>
<dbReference type="AlphaFoldDB" id="A0A0A9C2I0"/>
<evidence type="ECO:0000313" key="1">
    <source>
        <dbReference type="EMBL" id="JAD69786.1"/>
    </source>
</evidence>
<dbReference type="EMBL" id="GBRH01228109">
    <property type="protein sequence ID" value="JAD69786.1"/>
    <property type="molecule type" value="Transcribed_RNA"/>
</dbReference>
<name>A0A0A9C2I0_ARUDO</name>
<proteinExistence type="predicted"/>
<accession>A0A0A9C2I0</accession>
<protein>
    <submittedName>
        <fullName evidence="1">Uncharacterized protein</fullName>
    </submittedName>
</protein>
<reference evidence="1" key="1">
    <citation type="submission" date="2014-09" db="EMBL/GenBank/DDBJ databases">
        <authorList>
            <person name="Magalhaes I.L.F."/>
            <person name="Oliveira U."/>
            <person name="Santos F.R."/>
            <person name="Vidigal T.H.D.A."/>
            <person name="Brescovit A.D."/>
            <person name="Santos A.J."/>
        </authorList>
    </citation>
    <scope>NUCLEOTIDE SEQUENCE</scope>
    <source>
        <tissue evidence="1">Shoot tissue taken approximately 20 cm above the soil surface</tissue>
    </source>
</reference>
<sequence>MTGAIFLKLSGRKARSPSLTSGTTSRYDTRFAATNCYLDT</sequence>